<feature type="transmembrane region" description="Helical" evidence="1">
    <location>
        <begin position="73"/>
        <end position="94"/>
    </location>
</feature>
<accession>A0AAU7D545</accession>
<keyword evidence="1" id="KW-0472">Membrane</keyword>
<gene>
    <name evidence="2" type="ORF">P8936_14800</name>
</gene>
<dbReference type="AlphaFoldDB" id="A0AAU7D545"/>
<keyword evidence="1" id="KW-0812">Transmembrane</keyword>
<proteinExistence type="predicted"/>
<organism evidence="2">
    <name type="scientific">Edaphobacter paludis</name>
    <dbReference type="NCBI Taxonomy" id="3035702"/>
    <lineage>
        <taxon>Bacteria</taxon>
        <taxon>Pseudomonadati</taxon>
        <taxon>Acidobacteriota</taxon>
        <taxon>Terriglobia</taxon>
        <taxon>Terriglobales</taxon>
        <taxon>Acidobacteriaceae</taxon>
        <taxon>Edaphobacter</taxon>
    </lineage>
</organism>
<evidence type="ECO:0008006" key="3">
    <source>
        <dbReference type="Google" id="ProtNLM"/>
    </source>
</evidence>
<dbReference type="RefSeq" id="WP_348269607.1">
    <property type="nucleotide sequence ID" value="NZ_CP121195.1"/>
</dbReference>
<dbReference type="EMBL" id="CP121195">
    <property type="protein sequence ID" value="XBH12949.1"/>
    <property type="molecule type" value="Genomic_DNA"/>
</dbReference>
<keyword evidence="1" id="KW-1133">Transmembrane helix</keyword>
<feature type="transmembrane region" description="Helical" evidence="1">
    <location>
        <begin position="125"/>
        <end position="148"/>
    </location>
</feature>
<evidence type="ECO:0000256" key="1">
    <source>
        <dbReference type="SAM" id="Phobius"/>
    </source>
</evidence>
<reference evidence="2" key="1">
    <citation type="submission" date="2023-03" db="EMBL/GenBank/DDBJ databases">
        <title>Edaphobacter sp.</title>
        <authorList>
            <person name="Huber K.J."/>
            <person name="Papendorf J."/>
            <person name="Pilke C."/>
            <person name="Bunk B."/>
            <person name="Sproeer C."/>
            <person name="Pester M."/>
        </authorList>
    </citation>
    <scope>NUCLEOTIDE SEQUENCE</scope>
    <source>
        <strain evidence="2">DSM 109920</strain>
    </source>
</reference>
<protein>
    <recommendedName>
        <fullName evidence="3">Transmembrane protein</fullName>
    </recommendedName>
</protein>
<sequence length="169" mass="18510">MPTESDITPYVPSQEAKNLHAKHVAQAWTDQQASTDAFDNNLLTFASAALGLSIAFIKDIVPLENAEWLKTLYFSWGAFAGCILVTIASFQIAAQAQIAHQKTLADYYLRGDNSAINRKNGWSKALPYCAGVGSLLLLLGIVSTLVFASKNVSHYKESKAWQMTAKQKK</sequence>
<evidence type="ECO:0000313" key="2">
    <source>
        <dbReference type="EMBL" id="XBH12949.1"/>
    </source>
</evidence>
<feature type="transmembrane region" description="Helical" evidence="1">
    <location>
        <begin position="42"/>
        <end position="61"/>
    </location>
</feature>
<name>A0AAU7D545_9BACT</name>